<gene>
    <name evidence="2" type="ORF">KGQ19_46645</name>
</gene>
<organism evidence="2 3">
    <name type="scientific">Catenulispora pinistramenti</name>
    <dbReference type="NCBI Taxonomy" id="2705254"/>
    <lineage>
        <taxon>Bacteria</taxon>
        <taxon>Bacillati</taxon>
        <taxon>Actinomycetota</taxon>
        <taxon>Actinomycetes</taxon>
        <taxon>Catenulisporales</taxon>
        <taxon>Catenulisporaceae</taxon>
        <taxon>Catenulispora</taxon>
    </lineage>
</organism>
<dbReference type="Proteomes" id="UP000730482">
    <property type="component" value="Unassembled WGS sequence"/>
</dbReference>
<proteinExistence type="predicted"/>
<dbReference type="InterPro" id="IPR002734">
    <property type="entry name" value="RibDG_C"/>
</dbReference>
<dbReference type="RefSeq" id="WP_212021739.1">
    <property type="nucleotide sequence ID" value="NZ_JAAFYZ010000360.1"/>
</dbReference>
<accession>A0ABS5L7M7</accession>
<protein>
    <submittedName>
        <fullName evidence="2">Dihydrofolate reductase family protein</fullName>
    </submittedName>
</protein>
<evidence type="ECO:0000259" key="1">
    <source>
        <dbReference type="Pfam" id="PF01872"/>
    </source>
</evidence>
<dbReference type="SUPFAM" id="SSF53597">
    <property type="entry name" value="Dihydrofolate reductase-like"/>
    <property type="match status" value="1"/>
</dbReference>
<keyword evidence="3" id="KW-1185">Reference proteome</keyword>
<comment type="caution">
    <text evidence="2">The sequence shown here is derived from an EMBL/GenBank/DDBJ whole genome shotgun (WGS) entry which is preliminary data.</text>
</comment>
<feature type="domain" description="Bacterial bifunctional deaminase-reductase C-terminal" evidence="1">
    <location>
        <begin position="3"/>
        <end position="169"/>
    </location>
</feature>
<evidence type="ECO:0000313" key="3">
    <source>
        <dbReference type="Proteomes" id="UP000730482"/>
    </source>
</evidence>
<name>A0ABS5L7M7_9ACTN</name>
<dbReference type="EMBL" id="JAAFYZ010000360">
    <property type="protein sequence ID" value="MBS2554360.1"/>
    <property type="molecule type" value="Genomic_DNA"/>
</dbReference>
<dbReference type="Pfam" id="PF01872">
    <property type="entry name" value="RibD_C"/>
    <property type="match status" value="1"/>
</dbReference>
<dbReference type="InterPro" id="IPR024072">
    <property type="entry name" value="DHFR-like_dom_sf"/>
</dbReference>
<dbReference type="Gene3D" id="3.40.430.10">
    <property type="entry name" value="Dihydrofolate Reductase, subunit A"/>
    <property type="match status" value="1"/>
</dbReference>
<evidence type="ECO:0000313" key="2">
    <source>
        <dbReference type="EMBL" id="MBS2554360.1"/>
    </source>
</evidence>
<reference evidence="2 3" key="1">
    <citation type="submission" date="2020-02" db="EMBL/GenBank/DDBJ databases">
        <title>Acidophilic actinobacteria isolated from forest soil.</title>
        <authorList>
            <person name="Golinska P."/>
        </authorList>
    </citation>
    <scope>NUCLEOTIDE SEQUENCE [LARGE SCALE GENOMIC DNA]</scope>
    <source>
        <strain evidence="2 3">NL8</strain>
    </source>
</reference>
<sequence>MGKVVMYSSVSVDGFIADEKDQTGPLFDWLLSGDVPLDDSGVLKVSQTSYDYIRPYWDQIGATIVGRHVFDMTNGWDGTPPAGVDHVVVVTHRGRPEGWYPEAPFSFVDSVEAAVAKAQELAGERVVEVAAGDVGGQVLAAGLIDEVRMDVVPVVFGSGKRYFGPIHAQHLLEDPDEAIQGNRVLHLRYRVRRQTLPAE</sequence>